<keyword evidence="2" id="KW-1185">Reference proteome</keyword>
<keyword evidence="1" id="KW-0347">Helicase</keyword>
<protein>
    <submittedName>
        <fullName evidence="1">Replicative DNA helicase</fullName>
    </submittedName>
</protein>
<accession>A0A7M1RYW9</accession>
<dbReference type="InterPro" id="IPR027417">
    <property type="entry name" value="P-loop_NTPase"/>
</dbReference>
<evidence type="ECO:0000313" key="1">
    <source>
        <dbReference type="EMBL" id="QOR59354.1"/>
    </source>
</evidence>
<dbReference type="RefSeq" id="YP_010111512.1">
    <property type="nucleotide sequence ID" value="NC_055882.1"/>
</dbReference>
<sequence>MSIRERLKDFIEARRNKVLSGEVNCIPTPFPRFSEQFPGIEQGKFYLVSGASKASKTQIMNYLFLYNTVLFAYNNPNILVPKIFYYALEETKENITLRFICYLLYTLYNVEISPKDLTSTNAKKPVSKEVLNLLDSKEIVDILNFYEEHVRFCDSKNPTGVWKDINTYAKNHGIIHKKSFKYKDIDGTERSGEAFDYYEPYKKNEYVMFIVDHVSLLDTERGFTLRETINKLCEYLIIARNNYNYIPVIVQQQNIETIGLDAFKSNKIRPTLAGLADSKDTGKAVDVMLGITNPFSFEIPDYLGYNIKILKGSFRCLEIVLNRSGESNVICPLYFNGAINFYKELPKPSDSIEIERIYREIENKKKGINNKVTLLAFAITNKINKLFNYGQN</sequence>
<dbReference type="Proteomes" id="UP000593686">
    <property type="component" value="Genome"/>
</dbReference>
<dbReference type="GeneID" id="65129916"/>
<dbReference type="Gene3D" id="3.40.50.300">
    <property type="entry name" value="P-loop containing nucleotide triphosphate hydrolases"/>
    <property type="match status" value="1"/>
</dbReference>
<keyword evidence="1" id="KW-0547">Nucleotide-binding</keyword>
<reference evidence="1 2" key="1">
    <citation type="submission" date="2020-07" db="EMBL/GenBank/DDBJ databases">
        <title>Taxonomic proposal: Crassvirales, a new order of highly abundant and diverse bacterial viruses.</title>
        <authorList>
            <person name="Shkoporov A.N."/>
            <person name="Stockdale S.R."/>
            <person name="Guerin E."/>
            <person name="Ross R.P."/>
            <person name="Hill C."/>
        </authorList>
    </citation>
    <scope>NUCLEOTIDE SEQUENCE [LARGE SCALE GENOMIC DNA]</scope>
</reference>
<keyword evidence="1" id="KW-0067">ATP-binding</keyword>
<name>A0A7M1RYW9_9CAUD</name>
<proteinExistence type="predicted"/>
<organism evidence="1 2">
    <name type="scientific">uncultured phage cr116_1</name>
    <dbReference type="NCBI Taxonomy" id="2772073"/>
    <lineage>
        <taxon>Viruses</taxon>
        <taxon>Duplodnaviria</taxon>
        <taxon>Heunggongvirae</taxon>
        <taxon>Uroviricota</taxon>
        <taxon>Caudoviricetes</taxon>
        <taxon>Crassvirales</taxon>
        <taxon>Steigviridae</taxon>
        <taxon>Asinivirinae</taxon>
        <taxon>Pamirivirus</taxon>
        <taxon>Pamirivirus faecium</taxon>
    </lineage>
</organism>
<dbReference type="GO" id="GO:0004386">
    <property type="term" value="F:helicase activity"/>
    <property type="evidence" value="ECO:0007669"/>
    <property type="project" value="UniProtKB-KW"/>
</dbReference>
<evidence type="ECO:0000313" key="2">
    <source>
        <dbReference type="Proteomes" id="UP000593686"/>
    </source>
</evidence>
<dbReference type="KEGG" id="vg:65129916"/>
<keyword evidence="1" id="KW-0378">Hydrolase</keyword>
<dbReference type="SUPFAM" id="SSF52540">
    <property type="entry name" value="P-loop containing nucleoside triphosphate hydrolases"/>
    <property type="match status" value="1"/>
</dbReference>
<dbReference type="EMBL" id="MT774389">
    <property type="protein sequence ID" value="QOR59354.1"/>
    <property type="molecule type" value="Genomic_DNA"/>
</dbReference>